<feature type="transmembrane region" description="Helical" evidence="1">
    <location>
        <begin position="501"/>
        <end position="523"/>
    </location>
</feature>
<sequence length="630" mass="74241">MSCILEQCYNQFIEEFPESWLPNGSEDESVFFNKNVQVESFFETCFILLSKSIICGEYINVHNFIDVLNRFLDKTAAAVEYAPPLLSESGSEKVDRLLSRYRDLNYSIYNALKHYNYFVTVSKNKFNTEENRYKYGFYKLKNIKSTDKILKLFSDITIPLCLFDYRFPIGEDEFHKLLLSRNRLMEYISEGSSERRAILSILLHKCHFIIRKIKNAPLYINSESNIVCINPAELDVGYYDEFVIEECSSEEKANELWNDINSINPKLKSFVLLMKYYKQNLSVKSDIAKMDFVLRKYSAIYQIKRDSQGFINPSSSIEEYDKFSLNSILNFLHNCRFSFYTQKCEPNLKQIKEELRHIENIQARTGVKNFHPYEKAIEAIIKCIEFHIGKDDFDDRLIEDKLEELDRVILLYEEAYEWSRSHQFFPFQLPFGESMYSAGDELIMLFVPSAYAKYINYDTLKERLEQFNRTKEYLRFRCDLSIERKEITQIKDDIKTSDKKAYDLIAIFTATITFLFGIVNIFINNTTLNLYQLIANTIGLGVLLLLFASSYLFISPLLIQRMNLQKYIFTRRFLFGLILVALYFMLTFFLYKNSQSVMINANTIQDVVKDTLNNDNEEPKVEIQQFKALK</sequence>
<proteinExistence type="predicted"/>
<gene>
    <name evidence="2" type="ORF">F3B85_05575</name>
</gene>
<evidence type="ECO:0000313" key="2">
    <source>
        <dbReference type="EMBL" id="KAA4539478.1"/>
    </source>
</evidence>
<comment type="caution">
    <text evidence="2">The sequence shown here is derived from an EMBL/GenBank/DDBJ whole genome shotgun (WGS) entry which is preliminary data.</text>
</comment>
<accession>A0A5M5MCY1</accession>
<keyword evidence="1" id="KW-0472">Membrane</keyword>
<keyword evidence="1" id="KW-0812">Transmembrane</keyword>
<name>A0A5M5MCY1_BACOV</name>
<protein>
    <submittedName>
        <fullName evidence="2">Uncharacterized protein</fullName>
    </submittedName>
</protein>
<reference evidence="2 3" key="1">
    <citation type="journal article" date="2019" name="Nat. Med.">
        <title>A library of human gut bacterial isolates paired with longitudinal multiomics data enables mechanistic microbiome research.</title>
        <authorList>
            <person name="Poyet M."/>
            <person name="Groussin M."/>
            <person name="Gibbons S.M."/>
            <person name="Avila-Pacheco J."/>
            <person name="Jiang X."/>
            <person name="Kearney S.M."/>
            <person name="Perrotta A.R."/>
            <person name="Berdy B."/>
            <person name="Zhao S."/>
            <person name="Lieberman T.D."/>
            <person name="Swanson P.K."/>
            <person name="Smith M."/>
            <person name="Roesemann S."/>
            <person name="Alexander J.E."/>
            <person name="Rich S.A."/>
            <person name="Livny J."/>
            <person name="Vlamakis H."/>
            <person name="Clish C."/>
            <person name="Bullock K."/>
            <person name="Deik A."/>
            <person name="Scott J."/>
            <person name="Pierce K.A."/>
            <person name="Xavier R.J."/>
            <person name="Alm E.J."/>
        </authorList>
    </citation>
    <scope>NUCLEOTIDE SEQUENCE [LARGE SCALE GENOMIC DNA]</scope>
    <source>
        <strain evidence="2 3">BIOML-A41</strain>
    </source>
</reference>
<dbReference type="Proteomes" id="UP000478493">
    <property type="component" value="Unassembled WGS sequence"/>
</dbReference>
<dbReference type="EMBL" id="VWGP01000004">
    <property type="protein sequence ID" value="KAA4539478.1"/>
    <property type="molecule type" value="Genomic_DNA"/>
</dbReference>
<feature type="transmembrane region" description="Helical" evidence="1">
    <location>
        <begin position="573"/>
        <end position="591"/>
    </location>
</feature>
<feature type="transmembrane region" description="Helical" evidence="1">
    <location>
        <begin position="529"/>
        <end position="553"/>
    </location>
</feature>
<keyword evidence="1" id="KW-1133">Transmembrane helix</keyword>
<evidence type="ECO:0000313" key="3">
    <source>
        <dbReference type="Proteomes" id="UP000478493"/>
    </source>
</evidence>
<organism evidence="2 3">
    <name type="scientific">Bacteroides ovatus</name>
    <dbReference type="NCBI Taxonomy" id="28116"/>
    <lineage>
        <taxon>Bacteria</taxon>
        <taxon>Pseudomonadati</taxon>
        <taxon>Bacteroidota</taxon>
        <taxon>Bacteroidia</taxon>
        <taxon>Bacteroidales</taxon>
        <taxon>Bacteroidaceae</taxon>
        <taxon>Bacteroides</taxon>
    </lineage>
</organism>
<dbReference type="AlphaFoldDB" id="A0A5M5MCY1"/>
<evidence type="ECO:0000256" key="1">
    <source>
        <dbReference type="SAM" id="Phobius"/>
    </source>
</evidence>
<dbReference type="RefSeq" id="WP_004303110.1">
    <property type="nucleotide sequence ID" value="NZ_CABKQC010000002.1"/>
</dbReference>